<protein>
    <submittedName>
        <fullName evidence="1">SexiOBP14</fullName>
    </submittedName>
</protein>
<accession>A0A0L7KZC7</accession>
<dbReference type="SUPFAM" id="SSF47565">
    <property type="entry name" value="Insect pheromone/odorant-binding proteins"/>
    <property type="match status" value="1"/>
</dbReference>
<dbReference type="InterPro" id="IPR006170">
    <property type="entry name" value="PBP/GOBP"/>
</dbReference>
<name>A0A0L7KZC7_OPEBR</name>
<dbReference type="PANTHER" id="PTHR21364:SF2">
    <property type="entry name" value="GENERAL ODORANT-BINDING PROTEIN 19A"/>
    <property type="match status" value="1"/>
</dbReference>
<proteinExistence type="predicted"/>
<keyword evidence="2" id="KW-1185">Reference proteome</keyword>
<dbReference type="CDD" id="cd23992">
    <property type="entry name" value="PBP_GOBP"/>
    <property type="match status" value="1"/>
</dbReference>
<dbReference type="EMBL" id="JTDY01004254">
    <property type="protein sequence ID" value="KOB68379.1"/>
    <property type="molecule type" value="Genomic_DNA"/>
</dbReference>
<dbReference type="SMART" id="SM00708">
    <property type="entry name" value="PhBP"/>
    <property type="match status" value="1"/>
</dbReference>
<sequence>MECNKQHPISPEEMMMMKDHKMPDSENAKCLMACVMRKATFIDDKGNFSVENAIAWAGKEFQDEPKRLESSKSIYDICKKVNDEPVSDGEKGCDRAFLLSKCLIENAPKVTLLSRYPYNT</sequence>
<dbReference type="Gene3D" id="1.10.238.20">
    <property type="entry name" value="Pheromone/general odorant binding protein domain"/>
    <property type="match status" value="1"/>
</dbReference>
<evidence type="ECO:0000313" key="1">
    <source>
        <dbReference type="EMBL" id="KOB68379.1"/>
    </source>
</evidence>
<dbReference type="InterPro" id="IPR036728">
    <property type="entry name" value="PBP_GOBP_sf"/>
</dbReference>
<dbReference type="GO" id="GO:0005549">
    <property type="term" value="F:odorant binding"/>
    <property type="evidence" value="ECO:0007669"/>
    <property type="project" value="InterPro"/>
</dbReference>
<gene>
    <name evidence="1" type="ORF">OBRU01_18133</name>
</gene>
<comment type="caution">
    <text evidence="1">The sequence shown here is derived from an EMBL/GenBank/DDBJ whole genome shotgun (WGS) entry which is preliminary data.</text>
</comment>
<dbReference type="AlphaFoldDB" id="A0A0L7KZC7"/>
<dbReference type="PANTHER" id="PTHR21364">
    <property type="entry name" value="GENERAL ODORANT-BINDING PROTEIN 19A"/>
    <property type="match status" value="1"/>
</dbReference>
<evidence type="ECO:0000313" key="2">
    <source>
        <dbReference type="Proteomes" id="UP000037510"/>
    </source>
</evidence>
<organism evidence="1 2">
    <name type="scientific">Operophtera brumata</name>
    <name type="common">Winter moth</name>
    <name type="synonym">Phalaena brumata</name>
    <dbReference type="NCBI Taxonomy" id="104452"/>
    <lineage>
        <taxon>Eukaryota</taxon>
        <taxon>Metazoa</taxon>
        <taxon>Ecdysozoa</taxon>
        <taxon>Arthropoda</taxon>
        <taxon>Hexapoda</taxon>
        <taxon>Insecta</taxon>
        <taxon>Pterygota</taxon>
        <taxon>Neoptera</taxon>
        <taxon>Endopterygota</taxon>
        <taxon>Lepidoptera</taxon>
        <taxon>Glossata</taxon>
        <taxon>Ditrysia</taxon>
        <taxon>Geometroidea</taxon>
        <taxon>Geometridae</taxon>
        <taxon>Larentiinae</taxon>
        <taxon>Operophtera</taxon>
    </lineage>
</organism>
<reference evidence="1 2" key="1">
    <citation type="journal article" date="2015" name="Genome Biol. Evol.">
        <title>The genome of winter moth (Operophtera brumata) provides a genomic perspective on sexual dimorphism and phenology.</title>
        <authorList>
            <person name="Derks M.F."/>
            <person name="Smit S."/>
            <person name="Salis L."/>
            <person name="Schijlen E."/>
            <person name="Bossers A."/>
            <person name="Mateman C."/>
            <person name="Pijl A.S."/>
            <person name="de Ridder D."/>
            <person name="Groenen M.A."/>
            <person name="Visser M.E."/>
            <person name="Megens H.J."/>
        </authorList>
    </citation>
    <scope>NUCLEOTIDE SEQUENCE [LARGE SCALE GENOMIC DNA]</scope>
    <source>
        <strain evidence="1">WM2013NL</strain>
        <tissue evidence="1">Head and thorax</tissue>
    </source>
</reference>
<dbReference type="Pfam" id="PF01395">
    <property type="entry name" value="PBP_GOBP"/>
    <property type="match status" value="1"/>
</dbReference>
<dbReference type="Proteomes" id="UP000037510">
    <property type="component" value="Unassembled WGS sequence"/>
</dbReference>